<dbReference type="EMBL" id="KN840440">
    <property type="protein sequence ID" value="KIP12255.1"/>
    <property type="molecule type" value="Genomic_DNA"/>
</dbReference>
<reference evidence="1 2" key="1">
    <citation type="journal article" date="2014" name="PLoS Genet.">
        <title>Analysis of the Phlebiopsis gigantea genome, transcriptome and secretome provides insight into its pioneer colonization strategies of wood.</title>
        <authorList>
            <person name="Hori C."/>
            <person name="Ishida T."/>
            <person name="Igarashi K."/>
            <person name="Samejima M."/>
            <person name="Suzuki H."/>
            <person name="Master E."/>
            <person name="Ferreira P."/>
            <person name="Ruiz-Duenas F.J."/>
            <person name="Held B."/>
            <person name="Canessa P."/>
            <person name="Larrondo L.F."/>
            <person name="Schmoll M."/>
            <person name="Druzhinina I.S."/>
            <person name="Kubicek C.P."/>
            <person name="Gaskell J.A."/>
            <person name="Kersten P."/>
            <person name="St John F."/>
            <person name="Glasner J."/>
            <person name="Sabat G."/>
            <person name="Splinter BonDurant S."/>
            <person name="Syed K."/>
            <person name="Yadav J."/>
            <person name="Mgbeahuruike A.C."/>
            <person name="Kovalchuk A."/>
            <person name="Asiegbu F.O."/>
            <person name="Lackner G."/>
            <person name="Hoffmeister D."/>
            <person name="Rencoret J."/>
            <person name="Gutierrez A."/>
            <person name="Sun H."/>
            <person name="Lindquist E."/>
            <person name="Barry K."/>
            <person name="Riley R."/>
            <person name="Grigoriev I.V."/>
            <person name="Henrissat B."/>
            <person name="Kues U."/>
            <person name="Berka R.M."/>
            <person name="Martinez A.T."/>
            <person name="Covert S.F."/>
            <person name="Blanchette R.A."/>
            <person name="Cullen D."/>
        </authorList>
    </citation>
    <scope>NUCLEOTIDE SEQUENCE [LARGE SCALE GENOMIC DNA]</scope>
    <source>
        <strain evidence="1 2">11061_1 CR5-6</strain>
    </source>
</reference>
<protein>
    <submittedName>
        <fullName evidence="1">Uncharacterized protein</fullName>
    </submittedName>
</protein>
<accession>A0A0C3SFK7</accession>
<dbReference type="AlphaFoldDB" id="A0A0C3SFK7"/>
<keyword evidence="2" id="KW-1185">Reference proteome</keyword>
<evidence type="ECO:0000313" key="1">
    <source>
        <dbReference type="EMBL" id="KIP12255.1"/>
    </source>
</evidence>
<dbReference type="OrthoDB" id="2322499at2759"/>
<dbReference type="Proteomes" id="UP000053257">
    <property type="component" value="Unassembled WGS sequence"/>
</dbReference>
<evidence type="ECO:0000313" key="2">
    <source>
        <dbReference type="Proteomes" id="UP000053257"/>
    </source>
</evidence>
<name>A0A0C3SFK7_PHLG1</name>
<sequence length="558" mass="63924">MSEPAYASLLFTSNCTFCGKAGIQTIEWLILARCCKTCRHNTDLFVNLNSEAAQELGVQPWHNPYLLSITHNNASYARRPDVLRFVTDIAKCEGRVENLADVLATQLRGFKEFIEQVSPRKQWHVARLQDRQRELADIREQRRNAVWAKLAELGLGEERTLMNDWRMERLEAKEGMKETTLLTDRGWEKIKDSLILYVQNARKERIREERYTPYYAVIYAFKPHLDEYARAQPLTEVFPSILEFCMTPQIRPIVEELVQVGADGLNVGRLKELIPPICEGFKDDISSRVLKLLPPWLLRGDMEEGSPLDSALVWFHCARTDNIETCHTTTIAYPRIIQHRHVYFSPHWSSEEPQTADDDLMNAVHESWGLRKTKFSPALLEEHITFDLHASFVAAELVSLCGLDPAIASSADMDALDCRVACIPCGRVMTWRKAVSHIFKPCHKGAREWVLLDGADARELKGQEARSKPKAAAGSYSCMQCRQFDGQDFGTWQHKSTKELKAHIATRHGVQITRAKEGRDFYHRMEGEPTSDRERPYAVQRKNLQFEVSTPALRANGW</sequence>
<proteinExistence type="predicted"/>
<dbReference type="HOGENOM" id="CLU_010790_2_1_1"/>
<organism evidence="1 2">
    <name type="scientific">Phlebiopsis gigantea (strain 11061_1 CR5-6)</name>
    <name type="common">White-rot fungus</name>
    <name type="synonym">Peniophora gigantea</name>
    <dbReference type="NCBI Taxonomy" id="745531"/>
    <lineage>
        <taxon>Eukaryota</taxon>
        <taxon>Fungi</taxon>
        <taxon>Dikarya</taxon>
        <taxon>Basidiomycota</taxon>
        <taxon>Agaricomycotina</taxon>
        <taxon>Agaricomycetes</taxon>
        <taxon>Polyporales</taxon>
        <taxon>Phanerochaetaceae</taxon>
        <taxon>Phlebiopsis</taxon>
    </lineage>
</organism>
<gene>
    <name evidence="1" type="ORF">PHLGIDRAFT_32893</name>
</gene>